<evidence type="ECO:0000313" key="2">
    <source>
        <dbReference type="EMBL" id="GAK73961.1"/>
    </source>
</evidence>
<dbReference type="EMBL" id="BBIY01000032">
    <property type="protein sequence ID" value="GAK73961.1"/>
    <property type="molecule type" value="Genomic_DNA"/>
</dbReference>
<keyword evidence="1" id="KW-0472">Membrane</keyword>
<proteinExistence type="predicted"/>
<accession>A0ABQ0J2Y2</accession>
<evidence type="ECO:0000256" key="1">
    <source>
        <dbReference type="SAM" id="Phobius"/>
    </source>
</evidence>
<reference evidence="2 3" key="2">
    <citation type="journal article" date="2014" name="Genome Announc.">
        <title>Draft Genome Sequence of 'Candidatus Phytoplasma asteris' Strain OY-V, an Unculturable Plant-Pathogenic Bacterium.</title>
        <authorList>
            <person name="Kakizawa S."/>
            <person name="Makino A."/>
            <person name="Ishii Y."/>
            <person name="Tamaki H."/>
            <person name="Kamagata Y."/>
        </authorList>
    </citation>
    <scope>NUCLEOTIDE SEQUENCE [LARGE SCALE GENOMIC DNA]</scope>
    <source>
        <strain evidence="2 3">OY-V</strain>
    </source>
</reference>
<evidence type="ECO:0000313" key="3">
    <source>
        <dbReference type="Proteomes" id="UP000028900"/>
    </source>
</evidence>
<comment type="caution">
    <text evidence="2">The sequence shown here is derived from an EMBL/GenBank/DDBJ whole genome shotgun (WGS) entry which is preliminary data.</text>
</comment>
<keyword evidence="1" id="KW-0812">Transmembrane</keyword>
<sequence>MNLNTIPHPKLTKNYLNNIKIILNDSLFCLYNDFLHNNSYNINVGKHLSLQYIKKINNLKINIKVLLFLVIISILLLGLILYPHIQQEITLEIN</sequence>
<name>A0ABQ0J2Y2_9MOLU</name>
<organism evidence="2 3">
    <name type="scientific">'Chrysanthemum coronarium' phytoplasma</name>
    <dbReference type="NCBI Taxonomy" id="1520703"/>
    <lineage>
        <taxon>Bacteria</taxon>
        <taxon>Bacillati</taxon>
        <taxon>Mycoplasmatota</taxon>
        <taxon>Mollicutes</taxon>
        <taxon>Acholeplasmatales</taxon>
        <taxon>Acholeplasmataceae</taxon>
        <taxon>Candidatus Phytoplasma</taxon>
        <taxon>16SrI (Aster yellows group)</taxon>
    </lineage>
</organism>
<feature type="transmembrane region" description="Helical" evidence="1">
    <location>
        <begin position="65"/>
        <end position="85"/>
    </location>
</feature>
<keyword evidence="1" id="KW-1133">Transmembrane helix</keyword>
<gene>
    <name evidence="2" type="ORF">OYV_04460</name>
</gene>
<reference evidence="3" key="1">
    <citation type="journal article" date="2014" name="Genome Announc.">
        <title>Draft Genome Sequence of ''Candidatus Phytoplasma asteris'' Strain OY-V, an Unculturable Plant-Pathogenic Bacterium.</title>
        <authorList>
            <person name="Kakizawa S."/>
            <person name="Makino A."/>
            <person name="Ishii Y."/>
            <person name="Tamaki H."/>
            <person name="Kamagata Y."/>
        </authorList>
    </citation>
    <scope>NUCLEOTIDE SEQUENCE [LARGE SCALE GENOMIC DNA]</scope>
    <source>
        <strain evidence="3">OY-V</strain>
    </source>
</reference>
<protein>
    <submittedName>
        <fullName evidence="2">Uncharacterized protein</fullName>
    </submittedName>
</protein>
<keyword evidence="3" id="KW-1185">Reference proteome</keyword>
<dbReference type="Proteomes" id="UP000028900">
    <property type="component" value="Unassembled WGS sequence"/>
</dbReference>